<accession>U4LGW2</accession>
<dbReference type="Proteomes" id="UP000018144">
    <property type="component" value="Unassembled WGS sequence"/>
</dbReference>
<evidence type="ECO:0000256" key="1">
    <source>
        <dbReference type="SAM" id="Phobius"/>
    </source>
</evidence>
<dbReference type="AlphaFoldDB" id="U4LGW2"/>
<sequence length="179" mass="19613">MYSYTEFRYTYLVSFSDKANILRQSSSITAYIHNFYDSMFGSTSISGISLDAAGLVALADLNTIAQRTAIVGSASLLDCLVLAPGIYRTTSGGIRNQPRTHDWLCFPRGKSSDGEILQTIGETGKLVTVEVTREISKGIFSRYCLKGGILTSILFLVSPFITLGAIALTAVFQDWWDLE</sequence>
<keyword evidence="1" id="KW-1133">Transmembrane helix</keyword>
<proteinExistence type="predicted"/>
<dbReference type="OrthoDB" id="2956246at2759"/>
<feature type="transmembrane region" description="Helical" evidence="1">
    <location>
        <begin position="149"/>
        <end position="172"/>
    </location>
</feature>
<keyword evidence="1" id="KW-0472">Membrane</keyword>
<dbReference type="STRING" id="1076935.U4LGW2"/>
<evidence type="ECO:0000313" key="3">
    <source>
        <dbReference type="Proteomes" id="UP000018144"/>
    </source>
</evidence>
<gene>
    <name evidence="2" type="ORF">PCON_01920</name>
</gene>
<keyword evidence="3" id="KW-1185">Reference proteome</keyword>
<evidence type="ECO:0000313" key="2">
    <source>
        <dbReference type="EMBL" id="CCX15553.1"/>
    </source>
</evidence>
<keyword evidence="1" id="KW-0812">Transmembrane</keyword>
<reference evidence="2 3" key="1">
    <citation type="journal article" date="2013" name="PLoS Genet.">
        <title>The genome and development-dependent transcriptomes of Pyronema confluens: a window into fungal evolution.</title>
        <authorList>
            <person name="Traeger S."/>
            <person name="Altegoer F."/>
            <person name="Freitag M."/>
            <person name="Gabaldon T."/>
            <person name="Kempken F."/>
            <person name="Kumar A."/>
            <person name="Marcet-Houben M."/>
            <person name="Poggeler S."/>
            <person name="Stajich J.E."/>
            <person name="Nowrousian M."/>
        </authorList>
    </citation>
    <scope>NUCLEOTIDE SEQUENCE [LARGE SCALE GENOMIC DNA]</scope>
    <source>
        <strain evidence="3">CBS 100304</strain>
        <tissue evidence="2">Vegetative mycelium</tissue>
    </source>
</reference>
<protein>
    <submittedName>
        <fullName evidence="2">Uncharacterized protein</fullName>
    </submittedName>
</protein>
<name>U4LGW2_PYROM</name>
<dbReference type="EMBL" id="HF936198">
    <property type="protein sequence ID" value="CCX15553.1"/>
    <property type="molecule type" value="Genomic_DNA"/>
</dbReference>
<organism evidence="2 3">
    <name type="scientific">Pyronema omphalodes (strain CBS 100304)</name>
    <name type="common">Pyronema confluens</name>
    <dbReference type="NCBI Taxonomy" id="1076935"/>
    <lineage>
        <taxon>Eukaryota</taxon>
        <taxon>Fungi</taxon>
        <taxon>Dikarya</taxon>
        <taxon>Ascomycota</taxon>
        <taxon>Pezizomycotina</taxon>
        <taxon>Pezizomycetes</taxon>
        <taxon>Pezizales</taxon>
        <taxon>Pyronemataceae</taxon>
        <taxon>Pyronema</taxon>
    </lineage>
</organism>